<gene>
    <name evidence="11" type="primary">atpB</name>
    <name evidence="13" type="synonym">atpB2</name>
    <name evidence="13" type="ordered locus">bpr_I1157</name>
</gene>
<evidence type="ECO:0000256" key="5">
    <source>
        <dbReference type="ARBA" id="ARBA00022692"/>
    </source>
</evidence>
<feature type="transmembrane region" description="Helical" evidence="11">
    <location>
        <begin position="124"/>
        <end position="143"/>
    </location>
</feature>
<dbReference type="PANTHER" id="PTHR42823:SF3">
    <property type="entry name" value="ATP SYNTHASE SUBUNIT A, CHLOROPLASTIC"/>
    <property type="match status" value="1"/>
</dbReference>
<evidence type="ECO:0000256" key="6">
    <source>
        <dbReference type="ARBA" id="ARBA00022781"/>
    </source>
</evidence>
<keyword evidence="5 11" id="KW-0812">Transmembrane</keyword>
<evidence type="ECO:0000256" key="3">
    <source>
        <dbReference type="ARBA" id="ARBA00022448"/>
    </source>
</evidence>
<dbReference type="NCBIfam" id="TIGR01131">
    <property type="entry name" value="ATP_synt_6_or_A"/>
    <property type="match status" value="1"/>
</dbReference>
<keyword evidence="14" id="KW-1185">Reference proteome</keyword>
<dbReference type="Proteomes" id="UP000001299">
    <property type="component" value="Chromosome 1"/>
</dbReference>
<dbReference type="InterPro" id="IPR035908">
    <property type="entry name" value="F0_ATP_A_sf"/>
</dbReference>
<evidence type="ECO:0000256" key="4">
    <source>
        <dbReference type="ARBA" id="ARBA00022547"/>
    </source>
</evidence>
<dbReference type="PRINTS" id="PR00123">
    <property type="entry name" value="ATPASEA"/>
</dbReference>
<keyword evidence="4 11" id="KW-0138">CF(0)</keyword>
<evidence type="ECO:0000256" key="9">
    <source>
        <dbReference type="ARBA" id="ARBA00023136"/>
    </source>
</evidence>
<evidence type="ECO:0000256" key="8">
    <source>
        <dbReference type="ARBA" id="ARBA00023065"/>
    </source>
</evidence>
<dbReference type="CDD" id="cd00310">
    <property type="entry name" value="ATP-synt_Fo_a_6"/>
    <property type="match status" value="1"/>
</dbReference>
<reference evidence="13 14" key="1">
    <citation type="journal article" date="2010" name="PLoS ONE">
        <title>The glycobiome of the rumen bacterium Butyrivibrio proteoclasticus B316(T) highlights adaptation to a polysaccharide-rich environment.</title>
        <authorList>
            <person name="Kelly W.J."/>
            <person name="Leahy S.C."/>
            <person name="Altermann E."/>
            <person name="Yeoman C.J."/>
            <person name="Dunne J.C."/>
            <person name="Kong Z."/>
            <person name="Pacheco D.M."/>
            <person name="Li D."/>
            <person name="Noel S.J."/>
            <person name="Moon C.D."/>
            <person name="Cookson A.L."/>
            <person name="Attwood G.T."/>
        </authorList>
    </citation>
    <scope>NUCLEOTIDE SEQUENCE [LARGE SCALE GENOMIC DNA]</scope>
    <source>
        <strain evidence="14">ATCC 51982 / DSM 14932 / B316</strain>
    </source>
</reference>
<dbReference type="NCBIfam" id="NF004486">
    <property type="entry name" value="PRK05815.3-4"/>
    <property type="match status" value="1"/>
</dbReference>
<dbReference type="SUPFAM" id="SSF81336">
    <property type="entry name" value="F1F0 ATP synthase subunit A"/>
    <property type="match status" value="1"/>
</dbReference>
<name>E0S272_BUTPB</name>
<dbReference type="GO" id="GO:0042777">
    <property type="term" value="P:proton motive force-driven plasma membrane ATP synthesis"/>
    <property type="evidence" value="ECO:0007669"/>
    <property type="project" value="TreeGrafter"/>
</dbReference>
<proteinExistence type="inferred from homology"/>
<comment type="subcellular location">
    <subcellularLocation>
        <location evidence="11 12">Cell membrane</location>
        <topology evidence="11 12">Multi-pass membrane protein</topology>
    </subcellularLocation>
    <subcellularLocation>
        <location evidence="1">Membrane</location>
        <topology evidence="1">Multi-pass membrane protein</topology>
    </subcellularLocation>
</comment>
<dbReference type="GO" id="GO:0005886">
    <property type="term" value="C:plasma membrane"/>
    <property type="evidence" value="ECO:0007669"/>
    <property type="project" value="UniProtKB-SubCell"/>
</dbReference>
<evidence type="ECO:0000313" key="14">
    <source>
        <dbReference type="Proteomes" id="UP000001299"/>
    </source>
</evidence>
<feature type="transmembrane region" description="Helical" evidence="11">
    <location>
        <begin position="36"/>
        <end position="58"/>
    </location>
</feature>
<keyword evidence="3 11" id="KW-0813">Transport</keyword>
<dbReference type="GO" id="GO:0046933">
    <property type="term" value="F:proton-transporting ATP synthase activity, rotational mechanism"/>
    <property type="evidence" value="ECO:0007669"/>
    <property type="project" value="UniProtKB-UniRule"/>
</dbReference>
<accession>E0S272</accession>
<comment type="subunit">
    <text evidence="11">F-type ATPases have 2 components, CF(1) - the catalytic core - and CF(0) - the membrane proton channel. CF(1) has five subunits: alpha(3), beta(3), gamma(1), delta(1), epsilon(1). CF(0) has three main subunits: a(1), b(2) and c(9-12). The alpha and beta chains form an alternating ring which encloses part of the gamma chain. CF(1) is attached to CF(0) by a central stalk formed by the gamma and epsilon chains, while a peripheral stalk is formed by the delta and b chains.</text>
</comment>
<evidence type="ECO:0000256" key="7">
    <source>
        <dbReference type="ARBA" id="ARBA00022989"/>
    </source>
</evidence>
<dbReference type="STRING" id="515622.bpr_I1157"/>
<comment type="similarity">
    <text evidence="2 11 12">Belongs to the ATPase A chain family.</text>
</comment>
<keyword evidence="9 11" id="KW-0472">Membrane</keyword>
<dbReference type="InterPro" id="IPR045082">
    <property type="entry name" value="ATP_syn_F0_a_bact/chloroplast"/>
</dbReference>
<evidence type="ECO:0000256" key="2">
    <source>
        <dbReference type="ARBA" id="ARBA00006810"/>
    </source>
</evidence>
<dbReference type="KEGG" id="bpb:bpr_I1157"/>
<dbReference type="GO" id="GO:0016787">
    <property type="term" value="F:hydrolase activity"/>
    <property type="evidence" value="ECO:0007669"/>
    <property type="project" value="UniProtKB-KW"/>
</dbReference>
<dbReference type="eggNOG" id="COG0356">
    <property type="taxonomic scope" value="Bacteria"/>
</dbReference>
<feature type="transmembrane region" description="Helical" evidence="11">
    <location>
        <begin position="181"/>
        <end position="203"/>
    </location>
</feature>
<dbReference type="InterPro" id="IPR000568">
    <property type="entry name" value="ATP_synth_F0_asu"/>
</dbReference>
<dbReference type="Pfam" id="PF00119">
    <property type="entry name" value="ATP-synt_A"/>
    <property type="match status" value="1"/>
</dbReference>
<dbReference type="Gene3D" id="1.20.120.220">
    <property type="entry name" value="ATP synthase, F0 complex, subunit A"/>
    <property type="match status" value="1"/>
</dbReference>
<keyword evidence="10 11" id="KW-0066">ATP synthesis</keyword>
<comment type="function">
    <text evidence="11 12">Key component of the proton channel; it plays a direct role in the translocation of protons across the membrane.</text>
</comment>
<evidence type="ECO:0000256" key="10">
    <source>
        <dbReference type="ARBA" id="ARBA00023310"/>
    </source>
</evidence>
<dbReference type="GO" id="GO:0045259">
    <property type="term" value="C:proton-transporting ATP synthase complex"/>
    <property type="evidence" value="ECO:0007669"/>
    <property type="project" value="UniProtKB-KW"/>
</dbReference>
<organism evidence="13 14">
    <name type="scientific">Butyrivibrio proteoclasticus (strain ATCC 51982 / DSM 14932 / B316)</name>
    <name type="common">Clostridium proteoclasticum</name>
    <dbReference type="NCBI Taxonomy" id="515622"/>
    <lineage>
        <taxon>Bacteria</taxon>
        <taxon>Bacillati</taxon>
        <taxon>Bacillota</taxon>
        <taxon>Clostridia</taxon>
        <taxon>Lachnospirales</taxon>
        <taxon>Lachnospiraceae</taxon>
        <taxon>Butyrivibrio</taxon>
    </lineage>
</organism>
<dbReference type="HOGENOM" id="CLU_041018_2_0_9"/>
<keyword evidence="8 11" id="KW-0406">Ion transport</keyword>
<protein>
    <recommendedName>
        <fullName evidence="11 12">ATP synthase subunit a</fullName>
    </recommendedName>
    <alternativeName>
        <fullName evidence="11">ATP synthase F0 sector subunit a</fullName>
    </alternativeName>
    <alternativeName>
        <fullName evidence="11">F-ATPase subunit 6</fullName>
    </alternativeName>
</protein>
<evidence type="ECO:0000256" key="1">
    <source>
        <dbReference type="ARBA" id="ARBA00004141"/>
    </source>
</evidence>
<dbReference type="AlphaFoldDB" id="E0S272"/>
<feature type="transmembrane region" description="Helical" evidence="11">
    <location>
        <begin position="209"/>
        <end position="231"/>
    </location>
</feature>
<feature type="transmembrane region" description="Helical" evidence="11">
    <location>
        <begin position="98"/>
        <end position="118"/>
    </location>
</feature>
<keyword evidence="6 11" id="KW-0375">Hydrogen ion transport</keyword>
<keyword evidence="11" id="KW-1003">Cell membrane</keyword>
<dbReference type="HAMAP" id="MF_01393">
    <property type="entry name" value="ATP_synth_a_bact"/>
    <property type="match status" value="1"/>
</dbReference>
<evidence type="ECO:0000256" key="11">
    <source>
        <dbReference type="HAMAP-Rule" id="MF_01393"/>
    </source>
</evidence>
<keyword evidence="7 11" id="KW-1133">Transmembrane helix</keyword>
<evidence type="ECO:0000313" key="13">
    <source>
        <dbReference type="EMBL" id="ADL33897.1"/>
    </source>
</evidence>
<sequence>MLLGVLNMNIKELLKEILLKDKAFIHLPFGNGKYDIYESVVVMWIIMAILFIALLILTRDFKVHNISKRQAAIESFVVWIRKIIGGSLGEKGERYTDYIVSILIFLGAANMIGLLGFIPPTMDINVTAALAFMSIVLVEVAAIREKGAKGWLKGFAKPMAIVLPMNIMELAIRPLSLCMRLFGNIIGATVIMELIKMVLPAVLPVPFCLYFDIFDGLIQAYVFVFLTSLYINEAVE</sequence>
<dbReference type="EMBL" id="CP001810">
    <property type="protein sequence ID" value="ADL33897.1"/>
    <property type="molecule type" value="Genomic_DNA"/>
</dbReference>
<dbReference type="PANTHER" id="PTHR42823">
    <property type="entry name" value="ATP SYNTHASE SUBUNIT A, CHLOROPLASTIC"/>
    <property type="match status" value="1"/>
</dbReference>
<evidence type="ECO:0000256" key="12">
    <source>
        <dbReference type="RuleBase" id="RU000483"/>
    </source>
</evidence>
<keyword evidence="13" id="KW-0378">Hydrolase</keyword>